<keyword evidence="1" id="KW-1133">Transmembrane helix</keyword>
<protein>
    <submittedName>
        <fullName evidence="2">Uncharacterized protein</fullName>
    </submittedName>
</protein>
<dbReference type="KEGG" id="mind:mvi_28060"/>
<keyword evidence="1" id="KW-0812">Transmembrane</keyword>
<dbReference type="Proteomes" id="UP000663508">
    <property type="component" value="Chromosome"/>
</dbReference>
<evidence type="ECO:0000313" key="2">
    <source>
        <dbReference type="EMBL" id="BCM84345.1"/>
    </source>
</evidence>
<sequence length="79" mass="8362">MRRVVEPTAKVAGALSSAPLVVTRSRGDPSDVPTLFRFLVVVAVLAGIAFAAMFALATFVEPTPREISVTIPNAKLQPK</sequence>
<evidence type="ECO:0000256" key="1">
    <source>
        <dbReference type="SAM" id="Phobius"/>
    </source>
</evidence>
<proteinExistence type="predicted"/>
<dbReference type="EMBL" id="AP024145">
    <property type="protein sequence ID" value="BCM84345.1"/>
    <property type="molecule type" value="Genomic_DNA"/>
</dbReference>
<organism evidence="2 3">
    <name type="scientific">Methylobacterium indicum</name>
    <dbReference type="NCBI Taxonomy" id="1775910"/>
    <lineage>
        <taxon>Bacteria</taxon>
        <taxon>Pseudomonadati</taxon>
        <taxon>Pseudomonadota</taxon>
        <taxon>Alphaproteobacteria</taxon>
        <taxon>Hyphomicrobiales</taxon>
        <taxon>Methylobacteriaceae</taxon>
        <taxon>Methylobacterium</taxon>
    </lineage>
</organism>
<gene>
    <name evidence="2" type="ORF">mvi_28060</name>
</gene>
<feature type="transmembrane region" description="Helical" evidence="1">
    <location>
        <begin position="37"/>
        <end position="60"/>
    </location>
</feature>
<name>A0A8H8WU61_9HYPH</name>
<keyword evidence="1" id="KW-0472">Membrane</keyword>
<evidence type="ECO:0000313" key="3">
    <source>
        <dbReference type="Proteomes" id="UP000663508"/>
    </source>
</evidence>
<reference evidence="2" key="1">
    <citation type="submission" date="2020-11" db="EMBL/GenBank/DDBJ databases">
        <title>Complete genome sequence of a novel pathogenic Methylobacterium strain isolated from rice in Vietnam.</title>
        <authorList>
            <person name="Lai K."/>
            <person name="Okazaki S."/>
            <person name="Higashi K."/>
            <person name="Mori H."/>
            <person name="Toyoda A."/>
            <person name="Kurokawa K."/>
        </authorList>
    </citation>
    <scope>NUCLEOTIDE SEQUENCE</scope>
    <source>
        <strain evidence="2">VL1</strain>
    </source>
</reference>
<dbReference type="AlphaFoldDB" id="A0A8H8WU61"/>
<accession>A0A8H8WU61</accession>